<dbReference type="AlphaFoldDB" id="A0A512NK82"/>
<evidence type="ECO:0000313" key="3">
    <source>
        <dbReference type="Proteomes" id="UP000321058"/>
    </source>
</evidence>
<dbReference type="InterPro" id="IPR025643">
    <property type="entry name" value="R2K_3"/>
</dbReference>
<dbReference type="RefSeq" id="WP_147154721.1">
    <property type="nucleotide sequence ID" value="NZ_BKAJ01000127.1"/>
</dbReference>
<gene>
    <name evidence="2" type="ORF">RSO01_65230</name>
</gene>
<dbReference type="Pfam" id="PF14243">
    <property type="entry name" value="R2K_3"/>
    <property type="match status" value="1"/>
</dbReference>
<feature type="domain" description="ATP-grasp" evidence="1">
    <location>
        <begin position="76"/>
        <end position="258"/>
    </location>
</feature>
<dbReference type="EMBL" id="BKAJ01000127">
    <property type="protein sequence ID" value="GEP59357.1"/>
    <property type="molecule type" value="Genomic_DNA"/>
</dbReference>
<dbReference type="Proteomes" id="UP000321058">
    <property type="component" value="Unassembled WGS sequence"/>
</dbReference>
<keyword evidence="3" id="KW-1185">Reference proteome</keyword>
<evidence type="ECO:0000313" key="2">
    <source>
        <dbReference type="EMBL" id="GEP59357.1"/>
    </source>
</evidence>
<protein>
    <recommendedName>
        <fullName evidence="1">ATP-grasp domain-containing protein</fullName>
    </recommendedName>
</protein>
<accession>A0A512NK82</accession>
<proteinExistence type="predicted"/>
<sequence length="264" mass="30350">MHWVIQDDLRYESGLRFLAEHLPRWGIPHSLHQVVPIVGQIIPDISPEGNVIVIGSYSMRHVAREKGWVPGCFDVGHLQHEDFLVAWKHHMLNADCVVCSLQDAPHYFRDPSFVRPASDTKAFPAKVYGREEFMEWRDKVQRMVDTAKPDERLDVTTDTRLVISPPREIAQETRCWIVDRKLVTASVYRRYETVIYESNVDEDVRAFAQSMAEQAWQPHRAYVLDVGRVGGQLKVVEVNTLNSAGFYAADMQKLVEAIEAMEFT</sequence>
<evidence type="ECO:0000259" key="1">
    <source>
        <dbReference type="Pfam" id="PF14243"/>
    </source>
</evidence>
<dbReference type="OrthoDB" id="8338483at2"/>
<reference evidence="2 3" key="1">
    <citation type="submission" date="2019-07" db="EMBL/GenBank/DDBJ databases">
        <title>Whole genome shotgun sequence of Reyranella soli NBRC 108950.</title>
        <authorList>
            <person name="Hosoyama A."/>
            <person name="Uohara A."/>
            <person name="Ohji S."/>
            <person name="Ichikawa N."/>
        </authorList>
    </citation>
    <scope>NUCLEOTIDE SEQUENCE [LARGE SCALE GENOMIC DNA]</scope>
    <source>
        <strain evidence="2 3">NBRC 108950</strain>
    </source>
</reference>
<organism evidence="2 3">
    <name type="scientific">Reyranella soli</name>
    <dbReference type="NCBI Taxonomy" id="1230389"/>
    <lineage>
        <taxon>Bacteria</taxon>
        <taxon>Pseudomonadati</taxon>
        <taxon>Pseudomonadota</taxon>
        <taxon>Alphaproteobacteria</taxon>
        <taxon>Hyphomicrobiales</taxon>
        <taxon>Reyranellaceae</taxon>
        <taxon>Reyranella</taxon>
    </lineage>
</organism>
<name>A0A512NK82_9HYPH</name>
<comment type="caution">
    <text evidence="2">The sequence shown here is derived from an EMBL/GenBank/DDBJ whole genome shotgun (WGS) entry which is preliminary data.</text>
</comment>